<proteinExistence type="predicted"/>
<protein>
    <recommendedName>
        <fullName evidence="3">Reverse transcriptase</fullName>
    </recommendedName>
</protein>
<evidence type="ECO:0008006" key="3">
    <source>
        <dbReference type="Google" id="ProtNLM"/>
    </source>
</evidence>
<evidence type="ECO:0000313" key="1">
    <source>
        <dbReference type="EMBL" id="KAK5842620.1"/>
    </source>
</evidence>
<keyword evidence="2" id="KW-1185">Reference proteome</keyword>
<comment type="caution">
    <text evidence="1">The sequence shown here is derived from an EMBL/GenBank/DDBJ whole genome shotgun (WGS) entry which is preliminary data.</text>
</comment>
<evidence type="ECO:0000313" key="2">
    <source>
        <dbReference type="Proteomes" id="UP001358586"/>
    </source>
</evidence>
<accession>A0ABR0QTF9</accession>
<organism evidence="1 2">
    <name type="scientific">Gossypium arboreum</name>
    <name type="common">Tree cotton</name>
    <name type="synonym">Gossypium nanking</name>
    <dbReference type="NCBI Taxonomy" id="29729"/>
    <lineage>
        <taxon>Eukaryota</taxon>
        <taxon>Viridiplantae</taxon>
        <taxon>Streptophyta</taxon>
        <taxon>Embryophyta</taxon>
        <taxon>Tracheophyta</taxon>
        <taxon>Spermatophyta</taxon>
        <taxon>Magnoliopsida</taxon>
        <taxon>eudicotyledons</taxon>
        <taxon>Gunneridae</taxon>
        <taxon>Pentapetalae</taxon>
        <taxon>rosids</taxon>
        <taxon>malvids</taxon>
        <taxon>Malvales</taxon>
        <taxon>Malvaceae</taxon>
        <taxon>Malvoideae</taxon>
        <taxon>Gossypium</taxon>
    </lineage>
</organism>
<sequence length="99" mass="11564">MGDFNEIVFSYEKQGDQMRPERNMDDFRAVLDDTDLIDLGYVDNGICGKEVSFLRIISMSALIEGFQGWLGRNYSRIIDLRIAFTLSLITAHYFWKRML</sequence>
<dbReference type="EMBL" id="JARKNE010000002">
    <property type="protein sequence ID" value="KAK5842620.1"/>
    <property type="molecule type" value="Genomic_DNA"/>
</dbReference>
<name>A0ABR0QTF9_GOSAR</name>
<reference evidence="1 2" key="1">
    <citation type="submission" date="2023-03" db="EMBL/GenBank/DDBJ databases">
        <title>WGS of Gossypium arboreum.</title>
        <authorList>
            <person name="Yu D."/>
        </authorList>
    </citation>
    <scope>NUCLEOTIDE SEQUENCE [LARGE SCALE GENOMIC DNA]</scope>
    <source>
        <tissue evidence="1">Leaf</tissue>
    </source>
</reference>
<dbReference type="Proteomes" id="UP001358586">
    <property type="component" value="Chromosome 2"/>
</dbReference>
<gene>
    <name evidence="1" type="ORF">PVK06_004997</name>
</gene>